<dbReference type="Proteomes" id="UP000185874">
    <property type="component" value="Unassembled WGS sequence"/>
</dbReference>
<organism evidence="1 2">
    <name type="scientific">Candidatus Shapirobacteria bacterium RBG_13_44_7</name>
    <dbReference type="NCBI Taxonomy" id="1802149"/>
    <lineage>
        <taxon>Bacteria</taxon>
        <taxon>Candidatus Shapironibacteriota</taxon>
    </lineage>
</organism>
<sequence>MKKVFLGLLISGMVLGGCGGNKAKESVVTKEGQLKTKVGSEYILDTGEELVNITSNKVNLDDYLKKTIRVMGMFSGSTLYVDEIRE</sequence>
<protein>
    <submittedName>
        <fullName evidence="1">Uncharacterized protein</fullName>
    </submittedName>
</protein>
<evidence type="ECO:0000313" key="1">
    <source>
        <dbReference type="EMBL" id="OGL52213.1"/>
    </source>
</evidence>
<comment type="caution">
    <text evidence="1">The sequence shown here is derived from an EMBL/GenBank/DDBJ whole genome shotgun (WGS) entry which is preliminary data.</text>
</comment>
<dbReference type="PROSITE" id="PS51257">
    <property type="entry name" value="PROKAR_LIPOPROTEIN"/>
    <property type="match status" value="1"/>
</dbReference>
<dbReference type="AlphaFoldDB" id="A0A1F7SEL3"/>
<reference evidence="1 2" key="1">
    <citation type="journal article" date="2016" name="Nat. Commun.">
        <title>Thousands of microbial genomes shed light on interconnected biogeochemical processes in an aquifer system.</title>
        <authorList>
            <person name="Anantharaman K."/>
            <person name="Brown C.T."/>
            <person name="Hug L.A."/>
            <person name="Sharon I."/>
            <person name="Castelle C.J."/>
            <person name="Probst A.J."/>
            <person name="Thomas B.C."/>
            <person name="Singh A."/>
            <person name="Wilkins M.J."/>
            <person name="Karaoz U."/>
            <person name="Brodie E.L."/>
            <person name="Williams K.H."/>
            <person name="Hubbard S.S."/>
            <person name="Banfield J.F."/>
        </authorList>
    </citation>
    <scope>NUCLEOTIDE SEQUENCE [LARGE SCALE GENOMIC DNA]</scope>
</reference>
<gene>
    <name evidence="1" type="ORF">A3K55_00145</name>
</gene>
<accession>A0A1F7SEL3</accession>
<dbReference type="EMBL" id="MGDJ01000032">
    <property type="protein sequence ID" value="OGL52213.1"/>
    <property type="molecule type" value="Genomic_DNA"/>
</dbReference>
<proteinExistence type="predicted"/>
<evidence type="ECO:0000313" key="2">
    <source>
        <dbReference type="Proteomes" id="UP000185874"/>
    </source>
</evidence>
<name>A0A1F7SEL3_9BACT</name>